<dbReference type="EMBL" id="FUEG01000001">
    <property type="protein sequence ID" value="SJK99055.1"/>
    <property type="molecule type" value="Genomic_DNA"/>
</dbReference>
<keyword evidence="3" id="KW-1185">Reference proteome</keyword>
<name>A0A284QRG5_ARMOS</name>
<proteinExistence type="predicted"/>
<evidence type="ECO:0000313" key="2">
    <source>
        <dbReference type="EMBL" id="SJK99055.1"/>
    </source>
</evidence>
<sequence length="80" mass="8711">MSFAADSINLARLAPIPDFFASQELCPDDRPLSRGASNFLLPVNLLPLVDVSRVDSRGEVTLPPLYKSNGSDSCPLRRPL</sequence>
<evidence type="ECO:0000256" key="1">
    <source>
        <dbReference type="SAM" id="MobiDB-lite"/>
    </source>
</evidence>
<evidence type="ECO:0000313" key="3">
    <source>
        <dbReference type="Proteomes" id="UP000219338"/>
    </source>
</evidence>
<dbReference type="Proteomes" id="UP000219338">
    <property type="component" value="Unassembled WGS sequence"/>
</dbReference>
<accession>A0A284QRG5</accession>
<protein>
    <submittedName>
        <fullName evidence="2">Uncharacterized protein</fullName>
    </submittedName>
</protein>
<reference evidence="3" key="1">
    <citation type="journal article" date="2017" name="Nat. Ecol. Evol.">
        <title>Genome expansion and lineage-specific genetic innovations in the forest pathogenic fungi Armillaria.</title>
        <authorList>
            <person name="Sipos G."/>
            <person name="Prasanna A.N."/>
            <person name="Walter M.C."/>
            <person name="O'Connor E."/>
            <person name="Balint B."/>
            <person name="Krizsan K."/>
            <person name="Kiss B."/>
            <person name="Hess J."/>
            <person name="Varga T."/>
            <person name="Slot J."/>
            <person name="Riley R."/>
            <person name="Boka B."/>
            <person name="Rigling D."/>
            <person name="Barry K."/>
            <person name="Lee J."/>
            <person name="Mihaltcheva S."/>
            <person name="LaButti K."/>
            <person name="Lipzen A."/>
            <person name="Waldron R."/>
            <person name="Moloney N.M."/>
            <person name="Sperisen C."/>
            <person name="Kredics L."/>
            <person name="Vagvoelgyi C."/>
            <person name="Patrignani A."/>
            <person name="Fitzpatrick D."/>
            <person name="Nagy I."/>
            <person name="Doyle S."/>
            <person name="Anderson J.B."/>
            <person name="Grigoriev I.V."/>
            <person name="Gueldener U."/>
            <person name="Muensterkoetter M."/>
            <person name="Nagy L.G."/>
        </authorList>
    </citation>
    <scope>NUCLEOTIDE SEQUENCE [LARGE SCALE GENOMIC DNA]</scope>
    <source>
        <strain evidence="3">C18/9</strain>
    </source>
</reference>
<organism evidence="2 3">
    <name type="scientific">Armillaria ostoyae</name>
    <name type="common">Armillaria root rot fungus</name>
    <dbReference type="NCBI Taxonomy" id="47428"/>
    <lineage>
        <taxon>Eukaryota</taxon>
        <taxon>Fungi</taxon>
        <taxon>Dikarya</taxon>
        <taxon>Basidiomycota</taxon>
        <taxon>Agaricomycotina</taxon>
        <taxon>Agaricomycetes</taxon>
        <taxon>Agaricomycetidae</taxon>
        <taxon>Agaricales</taxon>
        <taxon>Marasmiineae</taxon>
        <taxon>Physalacriaceae</taxon>
        <taxon>Armillaria</taxon>
    </lineage>
</organism>
<gene>
    <name evidence="2" type="ORF">ARMOST_02340</name>
</gene>
<dbReference type="AlphaFoldDB" id="A0A284QRG5"/>
<feature type="region of interest" description="Disordered" evidence="1">
    <location>
        <begin position="60"/>
        <end position="80"/>
    </location>
</feature>